<evidence type="ECO:0000256" key="4">
    <source>
        <dbReference type="ARBA" id="ARBA00022452"/>
    </source>
</evidence>
<name>A0ABT1XIE3_9BURK</name>
<keyword evidence="7" id="KW-0998">Cell outer membrane</keyword>
<protein>
    <submittedName>
        <fullName evidence="8">TolC family outer membrane protein</fullName>
    </submittedName>
</protein>
<keyword evidence="3" id="KW-0813">Transport</keyword>
<comment type="subcellular location">
    <subcellularLocation>
        <location evidence="1">Cell outer membrane</location>
    </subcellularLocation>
</comment>
<dbReference type="Gene3D" id="1.20.1600.10">
    <property type="entry name" value="Outer membrane efflux proteins (OEP)"/>
    <property type="match status" value="1"/>
</dbReference>
<dbReference type="PANTHER" id="PTHR30026:SF20">
    <property type="entry name" value="OUTER MEMBRANE PROTEIN TOLC"/>
    <property type="match status" value="1"/>
</dbReference>
<evidence type="ECO:0000256" key="3">
    <source>
        <dbReference type="ARBA" id="ARBA00022448"/>
    </source>
</evidence>
<dbReference type="SUPFAM" id="SSF56954">
    <property type="entry name" value="Outer membrane efflux proteins (OEP)"/>
    <property type="match status" value="1"/>
</dbReference>
<gene>
    <name evidence="8" type="ORF">NSP04_04230</name>
</gene>
<evidence type="ECO:0000256" key="6">
    <source>
        <dbReference type="ARBA" id="ARBA00023136"/>
    </source>
</evidence>
<keyword evidence="5" id="KW-0812">Transmembrane</keyword>
<evidence type="ECO:0000256" key="2">
    <source>
        <dbReference type="ARBA" id="ARBA00007613"/>
    </source>
</evidence>
<evidence type="ECO:0000256" key="7">
    <source>
        <dbReference type="ARBA" id="ARBA00023237"/>
    </source>
</evidence>
<keyword evidence="9" id="KW-1185">Reference proteome</keyword>
<dbReference type="Proteomes" id="UP001165267">
    <property type="component" value="Unassembled WGS sequence"/>
</dbReference>
<evidence type="ECO:0000313" key="8">
    <source>
        <dbReference type="EMBL" id="MCR2745849.1"/>
    </source>
</evidence>
<dbReference type="InterPro" id="IPR051906">
    <property type="entry name" value="TolC-like"/>
</dbReference>
<proteinExistence type="inferred from homology"/>
<dbReference type="PANTHER" id="PTHR30026">
    <property type="entry name" value="OUTER MEMBRANE PROTEIN TOLC"/>
    <property type="match status" value="1"/>
</dbReference>
<keyword evidence="4" id="KW-1134">Transmembrane beta strand</keyword>
<organism evidence="8 9">
    <name type="scientific">Limnobacter parvus</name>
    <dbReference type="NCBI Taxonomy" id="2939690"/>
    <lineage>
        <taxon>Bacteria</taxon>
        <taxon>Pseudomonadati</taxon>
        <taxon>Pseudomonadota</taxon>
        <taxon>Betaproteobacteria</taxon>
        <taxon>Burkholderiales</taxon>
        <taxon>Burkholderiaceae</taxon>
        <taxon>Limnobacter</taxon>
    </lineage>
</organism>
<dbReference type="NCBIfam" id="TIGR01844">
    <property type="entry name" value="type_I_sec_TolC"/>
    <property type="match status" value="1"/>
</dbReference>
<evidence type="ECO:0000313" key="9">
    <source>
        <dbReference type="Proteomes" id="UP001165267"/>
    </source>
</evidence>
<dbReference type="InterPro" id="IPR003423">
    <property type="entry name" value="OMP_efflux"/>
</dbReference>
<dbReference type="EMBL" id="JANKHG010000014">
    <property type="protein sequence ID" value="MCR2745849.1"/>
    <property type="molecule type" value="Genomic_DNA"/>
</dbReference>
<dbReference type="Pfam" id="PF02321">
    <property type="entry name" value="OEP"/>
    <property type="match status" value="2"/>
</dbReference>
<comment type="caution">
    <text evidence="8">The sequence shown here is derived from an EMBL/GenBank/DDBJ whole genome shotgun (WGS) entry which is preliminary data.</text>
</comment>
<sequence>MTQPDRTRFLNGISGFKGLALVFVAMLCPLGMAQPPAGQNLESLYEKAKQHDAIYLAAAFQLQADLESENQAFSALLPNVNFGARLEKQENTYDAFGMSIDASRNPGTYSLVLNQALFRPQAWESYKQSQLAGEIAKLAFQQAEQDLILRLSRAYFDLLAAQDDLANLRNQQTAITEQLAFAKASFDVGSATITDQQEAQARFDLVVAQLLAAENQQAIRQLQLETIVGTPIGNLAKLPASTQLGSPTPNTANAWADQAKTSNPQALQAKLAQQIAKGEAKKAKYGHLPTLDLTAQMVETEQQIFDGNTGRPFDLGVDSTTVGIVMNLPIFSGGGTQSKVRQQAALLEKSLNDVDLANRSAEQAAKSAFLGVQTSLAQVKALETAVASSALALQSNKTAYEVGIRINVDVLNAQQQLNATQRDLSRAKYTSLINMLELQAVTGQLNAAVLRQINNLLEK</sequence>
<dbReference type="RefSeq" id="WP_257511078.1">
    <property type="nucleotide sequence ID" value="NZ_JANKHG010000014.1"/>
</dbReference>
<reference evidence="8" key="1">
    <citation type="submission" date="2022-07" db="EMBL/GenBank/DDBJ databases">
        <authorList>
            <person name="Xamxidin M."/>
        </authorList>
    </citation>
    <scope>NUCLEOTIDE SEQUENCE</scope>
    <source>
        <strain evidence="8">YS8-69</strain>
    </source>
</reference>
<evidence type="ECO:0000256" key="1">
    <source>
        <dbReference type="ARBA" id="ARBA00004442"/>
    </source>
</evidence>
<accession>A0ABT1XIE3</accession>
<comment type="similarity">
    <text evidence="2">Belongs to the outer membrane factor (OMF) (TC 1.B.17) family.</text>
</comment>
<evidence type="ECO:0000256" key="5">
    <source>
        <dbReference type="ARBA" id="ARBA00022692"/>
    </source>
</evidence>
<keyword evidence="6" id="KW-0472">Membrane</keyword>
<dbReference type="InterPro" id="IPR010130">
    <property type="entry name" value="T1SS_OMP_TolC"/>
</dbReference>